<dbReference type="AlphaFoldDB" id="A0A2N5J737"/>
<evidence type="ECO:0000313" key="5">
    <source>
        <dbReference type="EMBL" id="PLS30014.1"/>
    </source>
</evidence>
<evidence type="ECO:0000313" key="6">
    <source>
        <dbReference type="Proteomes" id="UP000235050"/>
    </source>
</evidence>
<keyword evidence="4" id="KW-0812">Transmembrane</keyword>
<dbReference type="PANTHER" id="PTHR37313">
    <property type="entry name" value="UPF0749 PROTEIN RV1825"/>
    <property type="match status" value="1"/>
</dbReference>
<feature type="transmembrane region" description="Helical" evidence="4">
    <location>
        <begin position="69"/>
        <end position="87"/>
    </location>
</feature>
<keyword evidence="4" id="KW-0472">Membrane</keyword>
<accession>A0A2N5J737</accession>
<evidence type="ECO:0000256" key="2">
    <source>
        <dbReference type="SAM" id="Coils"/>
    </source>
</evidence>
<feature type="compositionally biased region" description="Basic and acidic residues" evidence="3">
    <location>
        <begin position="33"/>
        <end position="43"/>
    </location>
</feature>
<reference evidence="5 6" key="1">
    <citation type="submission" date="2017-07" db="EMBL/GenBank/DDBJ databases">
        <title>Bifidobacterium novel species.</title>
        <authorList>
            <person name="Lugli G.A."/>
            <person name="Milani C."/>
            <person name="Duranti S."/>
            <person name="Mangifesta M."/>
        </authorList>
    </citation>
    <scope>NUCLEOTIDE SEQUENCE [LARGE SCALE GENOMIC DNA]</scope>
    <source>
        <strain evidence="6">Uis1B</strain>
    </source>
</reference>
<dbReference type="Gene3D" id="3.30.70.1880">
    <property type="entry name" value="Protein of unknown function DUF881"/>
    <property type="match status" value="1"/>
</dbReference>
<keyword evidence="6" id="KW-1185">Reference proteome</keyword>
<protein>
    <submittedName>
        <fullName evidence="5">DUF881 domain</fullName>
    </submittedName>
</protein>
<keyword evidence="2" id="KW-0175">Coiled coil</keyword>
<feature type="coiled-coil region" evidence="2">
    <location>
        <begin position="102"/>
        <end position="153"/>
    </location>
</feature>
<dbReference type="EMBL" id="NMWU01000050">
    <property type="protein sequence ID" value="PLS30014.1"/>
    <property type="molecule type" value="Genomic_DNA"/>
</dbReference>
<feature type="region of interest" description="Disordered" evidence="3">
    <location>
        <begin position="1"/>
        <end position="57"/>
    </location>
</feature>
<dbReference type="PANTHER" id="PTHR37313:SF2">
    <property type="entry name" value="UPF0749 PROTEIN YLXX"/>
    <property type="match status" value="1"/>
</dbReference>
<comment type="caution">
    <text evidence="5">The sequence shown here is derived from an EMBL/GenBank/DDBJ whole genome shotgun (WGS) entry which is preliminary data.</text>
</comment>
<evidence type="ECO:0000256" key="1">
    <source>
        <dbReference type="ARBA" id="ARBA00009108"/>
    </source>
</evidence>
<dbReference type="GO" id="GO:0005886">
    <property type="term" value="C:plasma membrane"/>
    <property type="evidence" value="ECO:0007669"/>
    <property type="project" value="TreeGrafter"/>
</dbReference>
<sequence length="289" mass="31878">MNGDRNSKGVGNGDVEGGETKPQLTMPFKRMRHQEIADERNDDLSTGAFPQVKKRPPHKVRDHAMRVKMLSWAMVALLCALLGFGYVTQLQNSQSSYATLSEDELVRLLDETSTQMDKLEQQKTQLSEQLKSIQEAANKQQEVERIAKENEESSGILSGRLAAEGKGIEITISQTDKHIQASTLFTLIEELRNAGAEVIEFDGVRVVASTSILDMQNGVSCDGRYLDPPYVVKAIGNPSTLQNAVQFAGGVGSQLRVKYGAQVDVRESDSVRIDAVRQATDYQYAKTVE</sequence>
<dbReference type="InterPro" id="IPR010273">
    <property type="entry name" value="DUF881"/>
</dbReference>
<evidence type="ECO:0000256" key="4">
    <source>
        <dbReference type="SAM" id="Phobius"/>
    </source>
</evidence>
<gene>
    <name evidence="5" type="ORF">Uis1B_2140</name>
</gene>
<proteinExistence type="inferred from homology"/>
<organism evidence="5 6">
    <name type="scientific">Bifidobacterium margollesii</name>
    <dbReference type="NCBI Taxonomy" id="2020964"/>
    <lineage>
        <taxon>Bacteria</taxon>
        <taxon>Bacillati</taxon>
        <taxon>Actinomycetota</taxon>
        <taxon>Actinomycetes</taxon>
        <taxon>Bifidobacteriales</taxon>
        <taxon>Bifidobacteriaceae</taxon>
        <taxon>Bifidobacterium</taxon>
    </lineage>
</organism>
<keyword evidence="4" id="KW-1133">Transmembrane helix</keyword>
<name>A0A2N5J737_9BIFI</name>
<comment type="similarity">
    <text evidence="1">Belongs to the UPF0749 family.</text>
</comment>
<dbReference type="Proteomes" id="UP000235050">
    <property type="component" value="Unassembled WGS sequence"/>
</dbReference>
<dbReference type="Pfam" id="PF05949">
    <property type="entry name" value="DUF881"/>
    <property type="match status" value="1"/>
</dbReference>
<evidence type="ECO:0000256" key="3">
    <source>
        <dbReference type="SAM" id="MobiDB-lite"/>
    </source>
</evidence>